<evidence type="ECO:0000256" key="1">
    <source>
        <dbReference type="SAM" id="Coils"/>
    </source>
</evidence>
<feature type="region of interest" description="Disordered" evidence="2">
    <location>
        <begin position="1"/>
        <end position="253"/>
    </location>
</feature>
<dbReference type="CDD" id="cd21206">
    <property type="entry name" value="CH_IQGAP"/>
    <property type="match status" value="1"/>
</dbReference>
<dbReference type="InterPro" id="IPR008936">
    <property type="entry name" value="Rho_GTPase_activation_prot"/>
</dbReference>
<keyword evidence="1" id="KW-0175">Coiled coil</keyword>
<feature type="compositionally biased region" description="Polar residues" evidence="2">
    <location>
        <begin position="170"/>
        <end position="202"/>
    </location>
</feature>
<dbReference type="Pfam" id="PF00612">
    <property type="entry name" value="IQ"/>
    <property type="match status" value="5"/>
</dbReference>
<dbReference type="RefSeq" id="XP_052948089.1">
    <property type="nucleotide sequence ID" value="XM_053092119.1"/>
</dbReference>
<dbReference type="PROSITE" id="PS50018">
    <property type="entry name" value="RAS_GTPASE_ACTIV_2"/>
    <property type="match status" value="1"/>
</dbReference>
<feature type="domain" description="Calponin-homology (CH)" evidence="4">
    <location>
        <begin position="589"/>
        <end position="697"/>
    </location>
</feature>
<dbReference type="GO" id="GO:0005516">
    <property type="term" value="F:calmodulin binding"/>
    <property type="evidence" value="ECO:0007669"/>
    <property type="project" value="TreeGrafter"/>
</dbReference>
<feature type="compositionally biased region" description="Polar residues" evidence="2">
    <location>
        <begin position="331"/>
        <end position="350"/>
    </location>
</feature>
<dbReference type="PROSITE" id="PS50096">
    <property type="entry name" value="IQ"/>
    <property type="match status" value="9"/>
</dbReference>
<feature type="compositionally biased region" description="Polar residues" evidence="2">
    <location>
        <begin position="1"/>
        <end position="20"/>
    </location>
</feature>
<dbReference type="GeneID" id="77731324"/>
<organism evidence="5 6">
    <name type="scientific">Dioszegia hungarica</name>
    <dbReference type="NCBI Taxonomy" id="4972"/>
    <lineage>
        <taxon>Eukaryota</taxon>
        <taxon>Fungi</taxon>
        <taxon>Dikarya</taxon>
        <taxon>Basidiomycota</taxon>
        <taxon>Agaricomycotina</taxon>
        <taxon>Tremellomycetes</taxon>
        <taxon>Tremellales</taxon>
        <taxon>Bulleribasidiaceae</taxon>
        <taxon>Dioszegia</taxon>
    </lineage>
</organism>
<evidence type="ECO:0000259" key="4">
    <source>
        <dbReference type="PROSITE" id="PS50021"/>
    </source>
</evidence>
<dbReference type="SUPFAM" id="SSF48350">
    <property type="entry name" value="GTPase activation domain, GAP"/>
    <property type="match status" value="1"/>
</dbReference>
<comment type="caution">
    <text evidence="5">The sequence shown here is derived from an EMBL/GenBank/DDBJ whole genome shotgun (WGS) entry which is preliminary data.</text>
</comment>
<feature type="compositionally biased region" description="Low complexity" evidence="2">
    <location>
        <begin position="234"/>
        <end position="248"/>
    </location>
</feature>
<sequence length="1965" mass="217908">MPDAPTSTSSPPKGLTSSPSIFAYQTRLLDRTAAPAGPARSSPHSSLSSLADASPPSTPIRRNVAKMAAGMDGLSGADLGRSPSKMGGKGHGAGKSVDLVRGQWEAKISDSVGSPAADRTPRALKRSTFMSPPTTSSASFSAEPASVLPSKTAVEPARRFSVPIPPPEAQTPNNGVRSDLLTSRNGRQTTLPTPVSISSDPASTADPVPPSPALSNASSRMRPASVSSYTSILSPTSTGSSAASSGRSQAMEDTLAAARANALKRLEARKKAQAAASGSDVSDGDAPTEENTTIKASPAPPVEVITTPSTPQRAPVEVKRGSPFDHLFTPPSASDFDSSATEETPKSRSTGRGAPPSSFSGSGRHVPSGLSAGPSGPGLGGKDKYGSISRTDHRRLGRHLPRIASGGEGWDGEPSAHAREPSARRIPSTLGRAPVPDLPASPTRDRTPISKPISKKKSVEVLTPSVQDNQVVPPSPTTSTTPGKRRSAYMASISKEKIGSVLQSPRHEVQGADMKGLMNAVGSLPARGASKDDSEGVTGMSNRLRLSRAVLPPSASSASVAPAPLPSRRLVQSNWMDRRRHDLAAYEYLCHVGEALQWIEGCLDEEVGFGVVEMEEGLQDGVVLAKLARCFMGDQVVRSIWTESKHRYKQTDNINHFLKFVRSVGMPETFTFELTDLYNKKNIPKVIFCLHVLSHLLARLGRAERIGNLVGQFEFTDEQLAMTQKGLQGVAMPNFGDAKATLAKEASWEPEEPEETEDEIRDRRLLECEAPIRSLQRHLRGRLARQQVSRIHTQLELAEPIVVRFQARARAALCRRSLLSEHEERIKLGSWATRLQAASRSNLAGRRYQQKTQQIHLAERYVTGIQAHARGMLVRSRKGKEANNLDAARRSIVSVQALARGKIARQAMKAVKGSGTRPEIAQSVTSLQAVLRGRLHRQAEAKRMAVLDSQAVTFTSLQSHLRGALVRRTRKAEEQKMDDASDVIVAIQAVCRGVLCRRKKQALVKAVQIAMPSVSSLQAYARGRLAKQNHQTMQKALAKVEVAGSVGGLQAFLRTKLAKRSTEEQKKKLEFVSPDVIGFQAQARGYLARQDHNEWREYLHDPHTQGALVFLQSLIRGFLCRREFWLRSGHYHYNQDKIVKIQSLWRGRVQRRMYDTLLTGVDVDVPAIQNYMHLLNDTESDFNDQMRTETLRREVVELVRENQALETEVQDLETKIALIVKNKMTFEELARAKRRQGNLEGKNDSFVISGNHDPFSGAHLDRASQRKLELFEHLFFTLQTKPDYLARLIRAMERGEDEREGRIVEGVVLTLFGFGHERREEYLFNKLAQLSTHTEVLLSKSIPHLVDTRFFLQPLTTACLKPALAPFLQQILTMHVMRVSEAVELDLSTDPLEIYRRLINEEESRTGVPSAKPRDRDADQVLQTDADARAHYIRHLQELRFLTAELLKTLYSCTMGLPYTVRYLAREALLALRVKYPDALDEDLTPAVARTFILPFILPALIAPESWAITDQPIGPNERRNLAAIANLVGFIAYPDADAAGPFTKPGDRFIRVPLQEYIRTESAMFRDWVMDVASVEPLESYFEAHELFESTHEAKPILITRKEIYGMLSILMKNIPVITGNKPKDPLAVVLEELEGPPIEYDVKSTVSLRLTNRLGELESGEAEAIIKEDWVQAKRHVLAVLRVQSGRTLYDVLLARLDEADEQRWLEVVYHDMAVEQARAAKRGAPQNPAEAGYQIESIRSLAFREVKLRAVEFCLKLEKVGRISKHDAYQGLLVSIASDIRQKHHLRKMLRQSLAAMIKAHEDMTVKKIGFEESIKSYHTFIDSSMANLQKGKKRPIFMSKQYRHQKGEERMGKRAQFGSYKYTAHDLHEKGILLGISQFSPRQYDKIHIIMASNEVGVFSLEMTAPQSQFAEPTIGHEEVRMEDLLQAQFDNELNLLLFDGMATFSINMLIHQINRKFYST</sequence>
<evidence type="ECO:0000313" key="5">
    <source>
        <dbReference type="EMBL" id="KAI9638312.1"/>
    </source>
</evidence>
<dbReference type="SMART" id="SM00033">
    <property type="entry name" value="CH"/>
    <property type="match status" value="1"/>
</dbReference>
<dbReference type="InterPro" id="IPR036872">
    <property type="entry name" value="CH_dom_sf"/>
</dbReference>
<accession>A0AA38HBD3</accession>
<feature type="region of interest" description="Disordered" evidence="2">
    <location>
        <begin position="267"/>
        <end position="486"/>
    </location>
</feature>
<evidence type="ECO:0000259" key="3">
    <source>
        <dbReference type="PROSITE" id="PS50018"/>
    </source>
</evidence>
<dbReference type="SMART" id="SM00015">
    <property type="entry name" value="IQ"/>
    <property type="match status" value="10"/>
</dbReference>
<dbReference type="Gene3D" id="1.10.418.10">
    <property type="entry name" value="Calponin-like domain"/>
    <property type="match status" value="1"/>
</dbReference>
<dbReference type="PANTHER" id="PTHR14149">
    <property type="entry name" value="RAS GTPASE-ACTIVATING PROTEIN WITH IQ MOTIF"/>
    <property type="match status" value="1"/>
</dbReference>
<dbReference type="InterPro" id="IPR000048">
    <property type="entry name" value="IQ_motif_EF-hand-BS"/>
</dbReference>
<dbReference type="InterPro" id="IPR000593">
    <property type="entry name" value="RasGAP_C"/>
</dbReference>
<name>A0AA38HBD3_9TREE</name>
<dbReference type="GO" id="GO:0051015">
    <property type="term" value="F:actin filament binding"/>
    <property type="evidence" value="ECO:0007669"/>
    <property type="project" value="TreeGrafter"/>
</dbReference>
<feature type="coiled-coil region" evidence="1">
    <location>
        <begin position="1188"/>
        <end position="1222"/>
    </location>
</feature>
<evidence type="ECO:0008006" key="7">
    <source>
        <dbReference type="Google" id="ProtNLM"/>
    </source>
</evidence>
<reference evidence="5" key="1">
    <citation type="journal article" date="2022" name="G3 (Bethesda)">
        <title>High quality genome of the basidiomycete yeast Dioszegia hungarica PDD-24b-2 isolated from cloud water.</title>
        <authorList>
            <person name="Jarrige D."/>
            <person name="Haridas S."/>
            <person name="Bleykasten-Grosshans C."/>
            <person name="Joly M."/>
            <person name="Nadalig T."/>
            <person name="Sancelme M."/>
            <person name="Vuilleumier S."/>
            <person name="Grigoriev I.V."/>
            <person name="Amato P."/>
            <person name="Bringel F."/>
        </authorList>
    </citation>
    <scope>NUCLEOTIDE SEQUENCE</scope>
    <source>
        <strain evidence="5">PDD-24b-2</strain>
    </source>
</reference>
<feature type="compositionally biased region" description="Low complexity" evidence="2">
    <location>
        <begin position="38"/>
        <end position="55"/>
    </location>
</feature>
<dbReference type="Pfam" id="PF00616">
    <property type="entry name" value="RasGAP"/>
    <property type="match status" value="1"/>
</dbReference>
<evidence type="ECO:0000256" key="2">
    <source>
        <dbReference type="SAM" id="MobiDB-lite"/>
    </source>
</evidence>
<dbReference type="InterPro" id="IPR001715">
    <property type="entry name" value="CH_dom"/>
</dbReference>
<dbReference type="SUPFAM" id="SSF143885">
    <property type="entry name" value="RGC domain-like"/>
    <property type="match status" value="1"/>
</dbReference>
<feature type="compositionally biased region" description="Basic residues" evidence="2">
    <location>
        <begin position="392"/>
        <end position="401"/>
    </location>
</feature>
<dbReference type="GO" id="GO:0005096">
    <property type="term" value="F:GTPase activator activity"/>
    <property type="evidence" value="ECO:0007669"/>
    <property type="project" value="TreeGrafter"/>
</dbReference>
<dbReference type="PANTHER" id="PTHR14149:SF14">
    <property type="entry name" value="CALPONIN-HOMOLOGY (CH) DOMAIN-CONTAINING PROTEIN"/>
    <property type="match status" value="1"/>
</dbReference>
<dbReference type="Pfam" id="PF00307">
    <property type="entry name" value="CH"/>
    <property type="match status" value="1"/>
</dbReference>
<dbReference type="Pfam" id="PF03836">
    <property type="entry name" value="RasGAP_C"/>
    <property type="match status" value="1"/>
</dbReference>
<dbReference type="Proteomes" id="UP001164286">
    <property type="component" value="Unassembled WGS sequence"/>
</dbReference>
<feature type="compositionally biased region" description="Low complexity" evidence="2">
    <location>
        <begin position="127"/>
        <end position="146"/>
    </location>
</feature>
<protein>
    <recommendedName>
        <fullName evidence="7">Ras GTPase-activating-like protein rng2</fullName>
    </recommendedName>
</protein>
<dbReference type="InterPro" id="IPR001936">
    <property type="entry name" value="RasGAP_dom"/>
</dbReference>
<dbReference type="Gene3D" id="1.10.506.10">
    <property type="entry name" value="GTPase Activation - p120gap, domain 1"/>
    <property type="match status" value="1"/>
</dbReference>
<dbReference type="SMART" id="SM00323">
    <property type="entry name" value="RasGAP"/>
    <property type="match status" value="1"/>
</dbReference>
<dbReference type="Gene3D" id="1.20.5.190">
    <property type="match status" value="1"/>
</dbReference>
<gene>
    <name evidence="5" type="ORF">MKK02DRAFT_42699</name>
</gene>
<dbReference type="SUPFAM" id="SSF47576">
    <property type="entry name" value="Calponin-homology domain, CH-domain"/>
    <property type="match status" value="1"/>
</dbReference>
<dbReference type="GO" id="GO:0110085">
    <property type="term" value="C:mitotic actomyosin contractile ring"/>
    <property type="evidence" value="ECO:0007669"/>
    <property type="project" value="TreeGrafter"/>
</dbReference>
<feature type="compositionally biased region" description="Polar residues" evidence="2">
    <location>
        <begin position="213"/>
        <end position="233"/>
    </location>
</feature>
<proteinExistence type="predicted"/>
<evidence type="ECO:0000313" key="6">
    <source>
        <dbReference type="Proteomes" id="UP001164286"/>
    </source>
</evidence>
<keyword evidence="6" id="KW-1185">Reference proteome</keyword>
<dbReference type="GO" id="GO:1903479">
    <property type="term" value="P:mitotic actomyosin contractile ring assembly actin filament organization"/>
    <property type="evidence" value="ECO:0007669"/>
    <property type="project" value="TreeGrafter"/>
</dbReference>
<dbReference type="EMBL" id="JAKWFO010000003">
    <property type="protein sequence ID" value="KAI9638312.1"/>
    <property type="molecule type" value="Genomic_DNA"/>
</dbReference>
<feature type="domain" description="Ras-GAP" evidence="3">
    <location>
        <begin position="1360"/>
        <end position="1534"/>
    </location>
</feature>
<dbReference type="PROSITE" id="PS50021">
    <property type="entry name" value="CH"/>
    <property type="match status" value="1"/>
</dbReference>
<feature type="compositionally biased region" description="Basic and acidic residues" evidence="2">
    <location>
        <begin position="414"/>
        <end position="423"/>
    </location>
</feature>